<accession>A0A7W6GG97</accession>
<evidence type="ECO:0000313" key="15">
    <source>
        <dbReference type="EMBL" id="MBB3974135.1"/>
    </source>
</evidence>
<evidence type="ECO:0000256" key="4">
    <source>
        <dbReference type="ARBA" id="ARBA00017273"/>
    </source>
</evidence>
<comment type="subcellular location">
    <subcellularLocation>
        <location evidence="1 13">Cytoplasm</location>
    </subcellularLocation>
</comment>
<dbReference type="Gene3D" id="1.10.150.870">
    <property type="match status" value="1"/>
</dbReference>
<comment type="function">
    <text evidence="13">DNA polymerase involved in damage-induced mutagenesis and translesion synthesis (TLS). It is not the major replicative DNA polymerase.</text>
</comment>
<dbReference type="GO" id="GO:0003676">
    <property type="term" value="F:nucleic acid binding"/>
    <property type="evidence" value="ECO:0007669"/>
    <property type="project" value="InterPro"/>
</dbReference>
<proteinExistence type="inferred from homology"/>
<evidence type="ECO:0000256" key="6">
    <source>
        <dbReference type="ARBA" id="ARBA00022679"/>
    </source>
</evidence>
<evidence type="ECO:0000256" key="9">
    <source>
        <dbReference type="ARBA" id="ARBA00022763"/>
    </source>
</evidence>
<sequence length="1084" mass="120876">MTGRFAELAAMTAFSFLRAGSRPEEYVAAASFYGVEAIGIADRNTVAGVVRAYTTLTNPELPRPVKLLPGARLVFEDGSPDIVVHPYDRAAWGRLCRLLSIGKQRAKKGECLLRLSDLLDWGEGLNAIVMPPPHPGAETRAAVEALRGAFPKTLWLGATMPRRGDDGRRLSRLKRLADRCRVPLIATNEPLYHTPERRALQDVVTCIREGLTLETAGRILEANAERHLKPAAEMERLFRDAPEAVAETLRYAERIVFSLDDLKYNYPSEPIPPGKTPHGHLRDLVREGVKRFYPQGAPRKVEKLLAKELAFIKRENYAHYFLTVHDIVAFAQSIGVLCQGRGSAANSAVCYVLGVTAVDPAETDVLFERFLSKERSEPPDIDVDFEHERREEVIQYIYERYGRHRAALAATVIHYKPRSAIREVGKVFGLSEDISAALAGTVWGSWGSGLDEVHVRQAGLDPQNPYLKRAVAIASELVGFPRHLSQHVGGFVLTQDRLDEIVPVGPAAMPDRSFIEWDKDDIDALKIMKVDVLALGMLTCIRKAFDLIRAHDGEDLSLASVPKQDDEVYAMLSRADSLGVFQVESRAQMNMLPRLRPRKFYDLVIEVAIVRPGPIQGDMVHPYLAQRAKDPASIVYPGPAPEHGEKDELKKVLEKTLGVPLFQEQAMRIAMVAAKFSGEEANALRRSMATFRNRGGVDVFRDKMVGRMIARGYDPEFANRCFKQIEGFGSYGFPESHAASFAKLVYVSSWLKCRHPAAFACALLNAQPMGFYAPAEIVRDAREHGVEVRGADIAVSFWDNTLERRPDGALRIRLGFRQIEGFRQEWAKALVAARSGFFTSIEELRRRTRLPKAALVKLADADAFRSMKLDRRVALWEVRRLPDDVALPLFEAADAADHASEATAPLPAMPLTEHVVADYQTTRLSLKGHPMQFLRALFSGEGAVSCAEVRAARDGRRLKAAGVVLVRQKPGSAKGVVFMTIADETGIANAVIWPTIMARFRKEVMGSRLVLIEGRVQRSPEGVVHLVAESLVDRSREFGRLSERELKPQLSNADEFLHPQMERGARPRIHPRDVRIMPKSRDFH</sequence>
<dbReference type="Pfam" id="PF14579">
    <property type="entry name" value="HHH_6"/>
    <property type="match status" value="1"/>
</dbReference>
<evidence type="ECO:0000256" key="12">
    <source>
        <dbReference type="ARBA" id="ARBA00049244"/>
    </source>
</evidence>
<evidence type="ECO:0000313" key="16">
    <source>
        <dbReference type="Proteomes" id="UP000528964"/>
    </source>
</evidence>
<gene>
    <name evidence="13" type="primary">dnaE2</name>
    <name evidence="15" type="ORF">GGR24_002812</name>
</gene>
<dbReference type="GO" id="GO:0008408">
    <property type="term" value="F:3'-5' exonuclease activity"/>
    <property type="evidence" value="ECO:0007669"/>
    <property type="project" value="InterPro"/>
</dbReference>
<keyword evidence="16" id="KW-1185">Reference proteome</keyword>
<evidence type="ECO:0000256" key="1">
    <source>
        <dbReference type="ARBA" id="ARBA00004496"/>
    </source>
</evidence>
<comment type="similarity">
    <text evidence="2 13">Belongs to the DNA polymerase type-C family. DnaE2 subfamily.</text>
</comment>
<dbReference type="InterPro" id="IPR004805">
    <property type="entry name" value="DnaE2/DnaE/PolC"/>
</dbReference>
<comment type="caution">
    <text evidence="15">The sequence shown here is derived from an EMBL/GenBank/DDBJ whole genome shotgun (WGS) entry which is preliminary data.</text>
</comment>
<dbReference type="Gene3D" id="3.20.20.140">
    <property type="entry name" value="Metal-dependent hydrolases"/>
    <property type="match status" value="1"/>
</dbReference>
<evidence type="ECO:0000259" key="14">
    <source>
        <dbReference type="SMART" id="SM00481"/>
    </source>
</evidence>
<dbReference type="GO" id="GO:0006260">
    <property type="term" value="P:DNA replication"/>
    <property type="evidence" value="ECO:0007669"/>
    <property type="project" value="UniProtKB-KW"/>
</dbReference>
<keyword evidence="6 13" id="KW-0808">Transferase</keyword>
<dbReference type="Proteomes" id="UP000528964">
    <property type="component" value="Unassembled WGS sequence"/>
</dbReference>
<dbReference type="NCBIfam" id="TIGR00594">
    <property type="entry name" value="polc"/>
    <property type="match status" value="1"/>
</dbReference>
<dbReference type="AlphaFoldDB" id="A0A7W6GG97"/>
<evidence type="ECO:0000256" key="3">
    <source>
        <dbReference type="ARBA" id="ARBA00012417"/>
    </source>
</evidence>
<evidence type="ECO:0000256" key="8">
    <source>
        <dbReference type="ARBA" id="ARBA00022705"/>
    </source>
</evidence>
<dbReference type="CDD" id="cd04485">
    <property type="entry name" value="DnaE_OBF"/>
    <property type="match status" value="1"/>
</dbReference>
<dbReference type="InterPro" id="IPR003141">
    <property type="entry name" value="Pol/His_phosphatase_N"/>
</dbReference>
<keyword evidence="9 13" id="KW-0227">DNA damage</keyword>
<dbReference type="InterPro" id="IPR004365">
    <property type="entry name" value="NA-bd_OB_tRNA"/>
</dbReference>
<dbReference type="Pfam" id="PF17657">
    <property type="entry name" value="DNA_pol3_finger"/>
    <property type="match status" value="1"/>
</dbReference>
<dbReference type="PANTHER" id="PTHR32294">
    <property type="entry name" value="DNA POLYMERASE III SUBUNIT ALPHA"/>
    <property type="match status" value="1"/>
</dbReference>
<dbReference type="InterPro" id="IPR040982">
    <property type="entry name" value="DNA_pol3_finger"/>
</dbReference>
<dbReference type="PANTHER" id="PTHR32294:SF4">
    <property type="entry name" value="ERROR-PRONE DNA POLYMERASE"/>
    <property type="match status" value="1"/>
</dbReference>
<dbReference type="GO" id="GO:0005737">
    <property type="term" value="C:cytoplasm"/>
    <property type="evidence" value="ECO:0007669"/>
    <property type="project" value="UniProtKB-SubCell"/>
</dbReference>
<dbReference type="RefSeq" id="WP_183395973.1">
    <property type="nucleotide sequence ID" value="NZ_JACIDR010000004.1"/>
</dbReference>
<dbReference type="InterPro" id="IPR011708">
    <property type="entry name" value="DNA_pol3_alpha_NTPase_dom"/>
</dbReference>
<dbReference type="SMART" id="SM00481">
    <property type="entry name" value="POLIIIAc"/>
    <property type="match status" value="1"/>
</dbReference>
<keyword evidence="5 13" id="KW-0963">Cytoplasm</keyword>
<evidence type="ECO:0000256" key="11">
    <source>
        <dbReference type="ARBA" id="ARBA00023204"/>
    </source>
</evidence>
<evidence type="ECO:0000256" key="5">
    <source>
        <dbReference type="ARBA" id="ARBA00022490"/>
    </source>
</evidence>
<dbReference type="Pfam" id="PF01336">
    <property type="entry name" value="tRNA_anti-codon"/>
    <property type="match status" value="1"/>
</dbReference>
<dbReference type="EMBL" id="JACIDR010000004">
    <property type="protein sequence ID" value="MBB3974135.1"/>
    <property type="molecule type" value="Genomic_DNA"/>
</dbReference>
<comment type="catalytic activity">
    <reaction evidence="12 13">
        <text>DNA(n) + a 2'-deoxyribonucleoside 5'-triphosphate = DNA(n+1) + diphosphate</text>
        <dbReference type="Rhea" id="RHEA:22508"/>
        <dbReference type="Rhea" id="RHEA-COMP:17339"/>
        <dbReference type="Rhea" id="RHEA-COMP:17340"/>
        <dbReference type="ChEBI" id="CHEBI:33019"/>
        <dbReference type="ChEBI" id="CHEBI:61560"/>
        <dbReference type="ChEBI" id="CHEBI:173112"/>
        <dbReference type="EC" id="2.7.7.7"/>
    </reaction>
</comment>
<evidence type="ECO:0000256" key="2">
    <source>
        <dbReference type="ARBA" id="ARBA00007391"/>
    </source>
</evidence>
<organism evidence="15 16">
    <name type="scientific">Hansschlegelia beijingensis</name>
    <dbReference type="NCBI Taxonomy" id="1133344"/>
    <lineage>
        <taxon>Bacteria</taxon>
        <taxon>Pseudomonadati</taxon>
        <taxon>Pseudomonadota</taxon>
        <taxon>Alphaproteobacteria</taxon>
        <taxon>Hyphomicrobiales</taxon>
        <taxon>Methylopilaceae</taxon>
        <taxon>Hansschlegelia</taxon>
    </lineage>
</organism>
<keyword evidence="8 13" id="KW-0235">DNA replication</keyword>
<evidence type="ECO:0000256" key="10">
    <source>
        <dbReference type="ARBA" id="ARBA00022932"/>
    </source>
</evidence>
<dbReference type="EC" id="2.7.7.7" evidence="3 13"/>
<dbReference type="InterPro" id="IPR029460">
    <property type="entry name" value="DNAPol_HHH"/>
</dbReference>
<dbReference type="GO" id="GO:0003887">
    <property type="term" value="F:DNA-directed DNA polymerase activity"/>
    <property type="evidence" value="ECO:0007669"/>
    <property type="project" value="UniProtKB-UniRule"/>
</dbReference>
<feature type="domain" description="Polymerase/histidinol phosphatase N-terminal" evidence="14">
    <location>
        <begin position="6"/>
        <end position="77"/>
    </location>
</feature>
<dbReference type="InterPro" id="IPR023073">
    <property type="entry name" value="DnaE2"/>
</dbReference>
<evidence type="ECO:0000256" key="13">
    <source>
        <dbReference type="HAMAP-Rule" id="MF_01902"/>
    </source>
</evidence>
<evidence type="ECO:0000256" key="7">
    <source>
        <dbReference type="ARBA" id="ARBA00022695"/>
    </source>
</evidence>
<protein>
    <recommendedName>
        <fullName evidence="4 13">Error-prone DNA polymerase</fullName>
        <ecNumber evidence="3 13">2.7.7.7</ecNumber>
    </recommendedName>
</protein>
<dbReference type="Pfam" id="PF07733">
    <property type="entry name" value="DNA_pol3_alpha"/>
    <property type="match status" value="1"/>
</dbReference>
<name>A0A7W6GG97_9HYPH</name>
<keyword evidence="7 13" id="KW-0548">Nucleotidyltransferase</keyword>
<dbReference type="NCBIfam" id="NF004225">
    <property type="entry name" value="PRK05672.1"/>
    <property type="match status" value="1"/>
</dbReference>
<keyword evidence="11 13" id="KW-0234">DNA repair</keyword>
<reference evidence="15 16" key="1">
    <citation type="submission" date="2020-08" db="EMBL/GenBank/DDBJ databases">
        <title>Genomic Encyclopedia of Type Strains, Phase IV (KMG-IV): sequencing the most valuable type-strain genomes for metagenomic binning, comparative biology and taxonomic classification.</title>
        <authorList>
            <person name="Goeker M."/>
        </authorList>
    </citation>
    <scope>NUCLEOTIDE SEQUENCE [LARGE SCALE GENOMIC DNA]</scope>
    <source>
        <strain evidence="15 16">DSM 25481</strain>
    </source>
</reference>
<dbReference type="HAMAP" id="MF_01902">
    <property type="entry name" value="DNApol_error_prone"/>
    <property type="match status" value="1"/>
</dbReference>
<dbReference type="CDD" id="cd07434">
    <property type="entry name" value="PHP_PolIIIA_DnaE2"/>
    <property type="match status" value="1"/>
</dbReference>
<keyword evidence="10 13" id="KW-0239">DNA-directed DNA polymerase</keyword>
<dbReference type="GO" id="GO:0006281">
    <property type="term" value="P:DNA repair"/>
    <property type="evidence" value="ECO:0007669"/>
    <property type="project" value="UniProtKB-UniRule"/>
</dbReference>